<dbReference type="AlphaFoldDB" id="A0A1T4MMP4"/>
<dbReference type="RefSeq" id="WP_143312778.1">
    <property type="nucleotide sequence ID" value="NZ_FUWZ01000001.1"/>
</dbReference>
<reference evidence="2" key="1">
    <citation type="submission" date="2017-02" db="EMBL/GenBank/DDBJ databases">
        <authorList>
            <person name="Varghese N."/>
            <person name="Submissions S."/>
        </authorList>
    </citation>
    <scope>NUCLEOTIDE SEQUENCE [LARGE SCALE GENOMIC DNA]</scope>
    <source>
        <strain evidence="2">DSM 22224</strain>
    </source>
</reference>
<evidence type="ECO:0000313" key="2">
    <source>
        <dbReference type="Proteomes" id="UP000190367"/>
    </source>
</evidence>
<gene>
    <name evidence="1" type="ORF">SAMN04488128_1011174</name>
</gene>
<proteinExistence type="predicted"/>
<accession>A0A1T4MMP4</accession>
<dbReference type="STRING" id="634771.SAMN04488128_1011174"/>
<evidence type="ECO:0000313" key="1">
    <source>
        <dbReference type="EMBL" id="SJZ68096.1"/>
    </source>
</evidence>
<protein>
    <submittedName>
        <fullName evidence="1">Uncharacterized protein</fullName>
    </submittedName>
</protein>
<keyword evidence="2" id="KW-1185">Reference proteome</keyword>
<dbReference type="OrthoDB" id="678358at2"/>
<sequence length="118" mass="13601">MPTRRKKLIQRCTHFMKINSDKVPPFMMEGNYAFLEEIPISSFMEVTSDIFMLGYNNGGKLFFAGRRSNGILWTCDIRTGKPIKAPTEDAKALYRVKLICDSEEDIPSHLQLLRDQNI</sequence>
<name>A0A1T4MMP4_9BACT</name>
<organism evidence="1 2">
    <name type="scientific">Chitinophaga eiseniae</name>
    <dbReference type="NCBI Taxonomy" id="634771"/>
    <lineage>
        <taxon>Bacteria</taxon>
        <taxon>Pseudomonadati</taxon>
        <taxon>Bacteroidota</taxon>
        <taxon>Chitinophagia</taxon>
        <taxon>Chitinophagales</taxon>
        <taxon>Chitinophagaceae</taxon>
        <taxon>Chitinophaga</taxon>
    </lineage>
</organism>
<dbReference type="EMBL" id="FUWZ01000001">
    <property type="protein sequence ID" value="SJZ68096.1"/>
    <property type="molecule type" value="Genomic_DNA"/>
</dbReference>
<dbReference type="Proteomes" id="UP000190367">
    <property type="component" value="Unassembled WGS sequence"/>
</dbReference>